<sequence length="190" mass="21439">MPSPSTPCISPLPLNLPGMSFTIPTMSQGQIIGFHVSIFVMFESESYLTERKEYDSQGNLLWHVKRTLASYEGKEVLPQESTIVYRDGTVVVSKRQYNEMLESSVELLYIDGVLQMEKAYHYVDDKLVTVDQTLYTLSGDFSRRQQDTLVAKEGKMYARRALLDKAGGVIQEFPEVLTEELSLSGLAIDL</sequence>
<gene>
    <name evidence="1" type="ORF">A2V81_00405</name>
</gene>
<protein>
    <submittedName>
        <fullName evidence="1">Uncharacterized protein</fullName>
    </submittedName>
</protein>
<evidence type="ECO:0000313" key="1">
    <source>
        <dbReference type="EMBL" id="OGC81701.1"/>
    </source>
</evidence>
<name>A0A1F4XIX3_9BACT</name>
<evidence type="ECO:0000313" key="2">
    <source>
        <dbReference type="Proteomes" id="UP000177614"/>
    </source>
</evidence>
<reference evidence="1 2" key="1">
    <citation type="journal article" date="2016" name="Nat. Commun.">
        <title>Thousands of microbial genomes shed light on interconnected biogeochemical processes in an aquifer system.</title>
        <authorList>
            <person name="Anantharaman K."/>
            <person name="Brown C.T."/>
            <person name="Hug L.A."/>
            <person name="Sharon I."/>
            <person name="Castelle C.J."/>
            <person name="Probst A.J."/>
            <person name="Thomas B.C."/>
            <person name="Singh A."/>
            <person name="Wilkins M.J."/>
            <person name="Karaoz U."/>
            <person name="Brodie E.L."/>
            <person name="Williams K.H."/>
            <person name="Hubbard S.S."/>
            <person name="Banfield J.F."/>
        </authorList>
    </citation>
    <scope>NUCLEOTIDE SEQUENCE [LARGE SCALE GENOMIC DNA]</scope>
</reference>
<dbReference type="AlphaFoldDB" id="A0A1F4XIX3"/>
<proteinExistence type="predicted"/>
<comment type="caution">
    <text evidence="1">The sequence shown here is derived from an EMBL/GenBank/DDBJ whole genome shotgun (WGS) entry which is preliminary data.</text>
</comment>
<accession>A0A1F4XIX3</accession>
<dbReference type="STRING" id="1817814.A2V81_00405"/>
<dbReference type="Proteomes" id="UP000177614">
    <property type="component" value="Unassembled WGS sequence"/>
</dbReference>
<organism evidence="1 2">
    <name type="scientific">Candidatus Abawacabacteria bacterium RBG_16_42_10</name>
    <dbReference type="NCBI Taxonomy" id="1817814"/>
    <lineage>
        <taxon>Bacteria</taxon>
        <taxon>Candidatus Abawacaibacteriota</taxon>
    </lineage>
</organism>
<dbReference type="EMBL" id="MEWR01000022">
    <property type="protein sequence ID" value="OGC81701.1"/>
    <property type="molecule type" value="Genomic_DNA"/>
</dbReference>